<name>V7AI07_PHAVU</name>
<dbReference type="AlphaFoldDB" id="V7AI07"/>
<evidence type="ECO:0000313" key="2">
    <source>
        <dbReference type="Proteomes" id="UP000000226"/>
    </source>
</evidence>
<sequence length="73" mass="8268">MSRVEGGKRSGKEEKNFLLKGVESVDKALCIEKSSSRIQNLPNPCYLIPNQRLKIAKKITYVRIRSSYGIGNR</sequence>
<organism evidence="1 2">
    <name type="scientific">Phaseolus vulgaris</name>
    <name type="common">Kidney bean</name>
    <name type="synonym">French bean</name>
    <dbReference type="NCBI Taxonomy" id="3885"/>
    <lineage>
        <taxon>Eukaryota</taxon>
        <taxon>Viridiplantae</taxon>
        <taxon>Streptophyta</taxon>
        <taxon>Embryophyta</taxon>
        <taxon>Tracheophyta</taxon>
        <taxon>Spermatophyta</taxon>
        <taxon>Magnoliopsida</taxon>
        <taxon>eudicotyledons</taxon>
        <taxon>Gunneridae</taxon>
        <taxon>Pentapetalae</taxon>
        <taxon>rosids</taxon>
        <taxon>fabids</taxon>
        <taxon>Fabales</taxon>
        <taxon>Fabaceae</taxon>
        <taxon>Papilionoideae</taxon>
        <taxon>50 kb inversion clade</taxon>
        <taxon>NPAAA clade</taxon>
        <taxon>indigoferoid/millettioid clade</taxon>
        <taxon>Phaseoleae</taxon>
        <taxon>Phaseolus</taxon>
    </lineage>
</organism>
<keyword evidence="2" id="KW-1185">Reference proteome</keyword>
<evidence type="ECO:0000313" key="1">
    <source>
        <dbReference type="EMBL" id="ESW04508.1"/>
    </source>
</evidence>
<dbReference type="Gramene" id="ESW04508">
    <property type="protein sequence ID" value="ESW04508"/>
    <property type="gene ID" value="PHAVU_011G100700g"/>
</dbReference>
<gene>
    <name evidence="1" type="ORF">PHAVU_011G100700g</name>
</gene>
<reference evidence="2" key="1">
    <citation type="journal article" date="2014" name="Nat. Genet.">
        <title>A reference genome for common bean and genome-wide analysis of dual domestications.</title>
        <authorList>
            <person name="Schmutz J."/>
            <person name="McClean P.E."/>
            <person name="Mamidi S."/>
            <person name="Wu G.A."/>
            <person name="Cannon S.B."/>
            <person name="Grimwood J."/>
            <person name="Jenkins J."/>
            <person name="Shu S."/>
            <person name="Song Q."/>
            <person name="Chavarro C."/>
            <person name="Torres-Torres M."/>
            <person name="Geffroy V."/>
            <person name="Moghaddam S.M."/>
            <person name="Gao D."/>
            <person name="Abernathy B."/>
            <person name="Barry K."/>
            <person name="Blair M."/>
            <person name="Brick M.A."/>
            <person name="Chovatia M."/>
            <person name="Gepts P."/>
            <person name="Goodstein D.M."/>
            <person name="Gonzales M."/>
            <person name="Hellsten U."/>
            <person name="Hyten D.L."/>
            <person name="Jia G."/>
            <person name="Kelly J.D."/>
            <person name="Kudrna D."/>
            <person name="Lee R."/>
            <person name="Richard M.M."/>
            <person name="Miklas P.N."/>
            <person name="Osorno J.M."/>
            <person name="Rodrigues J."/>
            <person name="Thareau V."/>
            <person name="Urrea C.A."/>
            <person name="Wang M."/>
            <person name="Yu Y."/>
            <person name="Zhang M."/>
            <person name="Wing R.A."/>
            <person name="Cregan P.B."/>
            <person name="Rokhsar D.S."/>
            <person name="Jackson S.A."/>
        </authorList>
    </citation>
    <scope>NUCLEOTIDE SEQUENCE [LARGE SCALE GENOMIC DNA]</scope>
    <source>
        <strain evidence="2">cv. G19833</strain>
    </source>
</reference>
<accession>V7AI07</accession>
<proteinExistence type="predicted"/>
<dbReference type="Proteomes" id="UP000000226">
    <property type="component" value="Chromosome 11"/>
</dbReference>
<dbReference type="EMBL" id="CM002298">
    <property type="protein sequence ID" value="ESW04508.1"/>
    <property type="molecule type" value="Genomic_DNA"/>
</dbReference>
<protein>
    <submittedName>
        <fullName evidence="1">Uncharacterized protein</fullName>
    </submittedName>
</protein>